<dbReference type="GO" id="GO:0005739">
    <property type="term" value="C:mitochondrion"/>
    <property type="evidence" value="ECO:0007669"/>
    <property type="project" value="UniProtKB-SubCell"/>
</dbReference>
<dbReference type="EMBL" id="JAVFWL010000005">
    <property type="protein sequence ID" value="KAK6754729.1"/>
    <property type="molecule type" value="Genomic_DNA"/>
</dbReference>
<dbReference type="Proteomes" id="UP001303046">
    <property type="component" value="Unassembled WGS sequence"/>
</dbReference>
<evidence type="ECO:0000313" key="1">
    <source>
        <dbReference type="EMBL" id="KAK6754729.1"/>
    </source>
</evidence>
<reference evidence="1 2" key="1">
    <citation type="submission" date="2023-08" db="EMBL/GenBank/DDBJ databases">
        <title>A Necator americanus chromosomal reference genome.</title>
        <authorList>
            <person name="Ilik V."/>
            <person name="Petrzelkova K.J."/>
            <person name="Pardy F."/>
            <person name="Fuh T."/>
            <person name="Niatou-Singa F.S."/>
            <person name="Gouil Q."/>
            <person name="Baker L."/>
            <person name="Ritchie M.E."/>
            <person name="Jex A.R."/>
            <person name="Gazzola D."/>
            <person name="Li H."/>
            <person name="Toshio Fujiwara R."/>
            <person name="Zhan B."/>
            <person name="Aroian R.V."/>
            <person name="Pafco B."/>
            <person name="Schwarz E.M."/>
        </authorList>
    </citation>
    <scope>NUCLEOTIDE SEQUENCE [LARGE SCALE GENOMIC DNA]</scope>
    <source>
        <strain evidence="1 2">Aroian</strain>
        <tissue evidence="1">Whole animal</tissue>
    </source>
</reference>
<dbReference type="InterPro" id="IPR006571">
    <property type="entry name" value="TLDc_dom"/>
</dbReference>
<dbReference type="GO" id="GO:0005634">
    <property type="term" value="C:nucleus"/>
    <property type="evidence" value="ECO:0007669"/>
    <property type="project" value="TreeGrafter"/>
</dbReference>
<dbReference type="KEGG" id="nai:NECAME_01209"/>
<dbReference type="PANTHER" id="PTHR23354">
    <property type="entry name" value="NUCLEOLAR PROTEIN 7/ESTROGEN RECEPTOR COACTIVATOR-RELATED"/>
    <property type="match status" value="1"/>
</dbReference>
<dbReference type="Pfam" id="PF07534">
    <property type="entry name" value="TLD"/>
    <property type="match status" value="1"/>
</dbReference>
<dbReference type="PROSITE" id="PS51886">
    <property type="entry name" value="TLDC"/>
    <property type="match status" value="1"/>
</dbReference>
<accession>A0ABR1DWC6</accession>
<name>A0ABR1DWC6_NECAM</name>
<sequence length="449" mass="50469">MGQTNSVDSQLARRPPARSRSTTVKVQPTTPKNFTTPRMSLPEYTLTHYDVKLLMKSYRETLNKENRMASSFGSELEDEIMDQVRGQFTASRAALKSTTSNASEDSGIDDTPHSPRLSIDDLPTLPSYGVIIEQTTPVANTPVTPLVIPELAFTAPADEIPLEEVAAVVVTKSDIITPNGDIIMTEIDEIIRPKRRFLPKRLFGKKKRNLERRRTKSLGAQEIQASKGERPAPLFGSSLLNREWELVTVREMCRRLSLDEIEQLEMPIPEGASQSQILDELMIRQIMEILPPRAEGYPWVSIYNSEKHGFSLTTLYRKMIEFDEDLSPVLLIVRDTREHVFGAVVSGAIRPSDHYTGTGDSCLLWRFLGEAPHTRDLRHYGWTGDNQFFVNAAKDSLSIGAGGGHYGLWLDADLNHGRSQRCDTFGNEPLAGEKEDFIVQFIEAFGFRM</sequence>
<keyword evidence="2" id="KW-1185">Reference proteome</keyword>
<comment type="caution">
    <text evidence="1">The sequence shown here is derived from an EMBL/GenBank/DDBJ whole genome shotgun (WGS) entry which is preliminary data.</text>
</comment>
<protein>
    <submittedName>
        <fullName evidence="1">Uncharacterized protein</fullName>
    </submittedName>
</protein>
<dbReference type="PANTHER" id="PTHR23354:SF62">
    <property type="entry name" value="MUSTARD, ISOFORM V"/>
    <property type="match status" value="1"/>
</dbReference>
<evidence type="ECO:0000313" key="2">
    <source>
        <dbReference type="Proteomes" id="UP001303046"/>
    </source>
</evidence>
<dbReference type="GO" id="GO:0006979">
    <property type="term" value="P:response to oxidative stress"/>
    <property type="evidence" value="ECO:0007669"/>
    <property type="project" value="TreeGrafter"/>
</dbReference>
<organism evidence="1 2">
    <name type="scientific">Necator americanus</name>
    <name type="common">Human hookworm</name>
    <dbReference type="NCBI Taxonomy" id="51031"/>
    <lineage>
        <taxon>Eukaryota</taxon>
        <taxon>Metazoa</taxon>
        <taxon>Ecdysozoa</taxon>
        <taxon>Nematoda</taxon>
        <taxon>Chromadorea</taxon>
        <taxon>Rhabditida</taxon>
        <taxon>Rhabditina</taxon>
        <taxon>Rhabditomorpha</taxon>
        <taxon>Strongyloidea</taxon>
        <taxon>Ancylostomatidae</taxon>
        <taxon>Bunostominae</taxon>
        <taxon>Necator</taxon>
    </lineage>
</organism>
<gene>
    <name evidence="1" type="primary">Necator_chrV.g18401</name>
    <name evidence="1" type="ORF">RB195_013610</name>
</gene>
<dbReference type="CTD" id="25341253"/>
<proteinExistence type="predicted"/>
<dbReference type="SMART" id="SM00584">
    <property type="entry name" value="TLDc"/>
    <property type="match status" value="1"/>
</dbReference>